<name>A0AAD9SYH5_9HELO</name>
<evidence type="ECO:0000256" key="1">
    <source>
        <dbReference type="SAM" id="MobiDB-lite"/>
    </source>
</evidence>
<feature type="region of interest" description="Disordered" evidence="1">
    <location>
        <begin position="39"/>
        <end position="59"/>
    </location>
</feature>
<keyword evidence="4" id="KW-1185">Reference proteome</keyword>
<evidence type="ECO:0000256" key="2">
    <source>
        <dbReference type="SAM" id="Phobius"/>
    </source>
</evidence>
<sequence>MGNSISADSYLDKGTPGKIDHEFERYTWSNWDGLGEPTDTPLKRTWRPPGITEKLPGSHKVPYAAGDTSRMGSWNGNWTGVIERRTVDLAVDGPEGSAYAGLGLGVGLGMFMSIVIVVLVLTLGFRRGAAANRVRGRGRDLEARKEIGGEDLVGSFEDLMEGADDGYDSKEC</sequence>
<feature type="transmembrane region" description="Helical" evidence="2">
    <location>
        <begin position="98"/>
        <end position="125"/>
    </location>
</feature>
<comment type="caution">
    <text evidence="3">The sequence shown here is derived from an EMBL/GenBank/DDBJ whole genome shotgun (WGS) entry which is preliminary data.</text>
</comment>
<accession>A0AAD9SYH5</accession>
<evidence type="ECO:0000313" key="3">
    <source>
        <dbReference type="EMBL" id="KAK2625857.1"/>
    </source>
</evidence>
<gene>
    <name evidence="3" type="ORF">QTJ16_005169</name>
</gene>
<evidence type="ECO:0000313" key="4">
    <source>
        <dbReference type="Proteomes" id="UP001285354"/>
    </source>
</evidence>
<protein>
    <submittedName>
        <fullName evidence="3">Uncharacterized protein</fullName>
    </submittedName>
</protein>
<keyword evidence="2" id="KW-0472">Membrane</keyword>
<dbReference type="AlphaFoldDB" id="A0AAD9SYH5"/>
<proteinExistence type="predicted"/>
<keyword evidence="2" id="KW-0812">Transmembrane</keyword>
<reference evidence="3" key="1">
    <citation type="submission" date="2023-06" db="EMBL/GenBank/DDBJ databases">
        <title>Draft genome of Marssonina rosae.</title>
        <authorList>
            <person name="Cheng Q."/>
        </authorList>
    </citation>
    <scope>NUCLEOTIDE SEQUENCE</scope>
    <source>
        <strain evidence="3">R4</strain>
    </source>
</reference>
<organism evidence="3 4">
    <name type="scientific">Diplocarpon rosae</name>
    <dbReference type="NCBI Taxonomy" id="946125"/>
    <lineage>
        <taxon>Eukaryota</taxon>
        <taxon>Fungi</taxon>
        <taxon>Dikarya</taxon>
        <taxon>Ascomycota</taxon>
        <taxon>Pezizomycotina</taxon>
        <taxon>Leotiomycetes</taxon>
        <taxon>Helotiales</taxon>
        <taxon>Drepanopezizaceae</taxon>
        <taxon>Diplocarpon</taxon>
    </lineage>
</organism>
<keyword evidence="2" id="KW-1133">Transmembrane helix</keyword>
<dbReference type="Proteomes" id="UP001285354">
    <property type="component" value="Unassembled WGS sequence"/>
</dbReference>
<dbReference type="EMBL" id="JAUBYV010000007">
    <property type="protein sequence ID" value="KAK2625857.1"/>
    <property type="molecule type" value="Genomic_DNA"/>
</dbReference>